<dbReference type="AlphaFoldDB" id="A0A1U7N780"/>
<keyword evidence="1" id="KW-1133">Transmembrane helix</keyword>
<dbReference type="PIRSF" id="PIRSF026631">
    <property type="entry name" value="UCP026631"/>
    <property type="match status" value="1"/>
</dbReference>
<feature type="domain" description="YdbS-like PH" evidence="2">
    <location>
        <begin position="314"/>
        <end position="376"/>
    </location>
</feature>
<feature type="transmembrane region" description="Helical" evidence="1">
    <location>
        <begin position="46"/>
        <end position="66"/>
    </location>
</feature>
<keyword evidence="1" id="KW-0472">Membrane</keyword>
<dbReference type="EMBL" id="MKZS01000001">
    <property type="protein sequence ID" value="OLT61802.1"/>
    <property type="molecule type" value="Genomic_DNA"/>
</dbReference>
<dbReference type="PANTHER" id="PTHR34473:SF2">
    <property type="entry name" value="UPF0699 TRANSMEMBRANE PROTEIN YDBT"/>
    <property type="match status" value="1"/>
</dbReference>
<evidence type="ECO:0000313" key="4">
    <source>
        <dbReference type="Proteomes" id="UP000186657"/>
    </source>
</evidence>
<sequence>MPSESLPEGSGRRLHILSPLLAALSAVWRLLVPAILVLFLSRGNNYEALFGIFVVPVIAMSLVRFFTFRYWMGEHELVIREGVLTRNERHVPYTRIQNIDTSQNPIHRLFRVAEVRIETAGGQEPEANMKVLSLDAVEELRGQVFRQKRLAVLEGAPDAAGVDASAGLETATIPGFDAAASMPGMGPAGSPADAPGASLEGESRHDVLALGLKDLAVYGFISNRGMALVAAAFGLWWQASYMGLVPGPWSYAQDSWSDVARWSQDLSRDLLTRVMPDHLASPAVMISSWIGLIVAALTLLRIFSVAWAVIKFYGFTLTRAGDDLRTSYGLFTRISATVPRNRVQLIQIRRSLLHRWFGRAEVRVETAGAGGSEEDGEGPDVNRQLIAPLVRMDQLPAVLREIQPEIELEGLDWQALAPKGLRRVMRRRFFVSLLPLAPAIYGLGWPAVPLWAALVVLLLGTAPPAYRRMNWAVGEQFVAYRSGWWSRRVLAARFSKVQVVELTQSPIDRRYRMAALRVDTAGGSQTGRKIRIPYLLSESARSLFERLSLATARTEFRW</sequence>
<dbReference type="InterPro" id="IPR005182">
    <property type="entry name" value="YdbS-like_PH"/>
</dbReference>
<accession>A0A1U7N780</accession>
<dbReference type="Proteomes" id="UP000186657">
    <property type="component" value="Unassembled WGS sequence"/>
</dbReference>
<feature type="transmembrane region" description="Helical" evidence="1">
    <location>
        <begin position="20"/>
        <end position="40"/>
    </location>
</feature>
<proteinExistence type="predicted"/>
<dbReference type="Pfam" id="PF03703">
    <property type="entry name" value="bPH_2"/>
    <property type="match status" value="3"/>
</dbReference>
<dbReference type="RefSeq" id="WP_075903242.1">
    <property type="nucleotide sequence ID" value="NZ_MKZS01000001.1"/>
</dbReference>
<evidence type="ECO:0000259" key="2">
    <source>
        <dbReference type="Pfam" id="PF03703"/>
    </source>
</evidence>
<organism evidence="3 4">
    <name type="scientific">Moorena bouillonii PNG</name>
    <dbReference type="NCBI Taxonomy" id="568701"/>
    <lineage>
        <taxon>Bacteria</taxon>
        <taxon>Bacillati</taxon>
        <taxon>Cyanobacteriota</taxon>
        <taxon>Cyanophyceae</taxon>
        <taxon>Coleofasciculales</taxon>
        <taxon>Coleofasciculaceae</taxon>
        <taxon>Moorena</taxon>
    </lineage>
</organism>
<protein>
    <recommendedName>
        <fullName evidence="2">YdbS-like PH domain-containing protein</fullName>
    </recommendedName>
</protein>
<dbReference type="InterPro" id="IPR014529">
    <property type="entry name" value="UCP026631"/>
</dbReference>
<feature type="transmembrane region" description="Helical" evidence="1">
    <location>
        <begin position="286"/>
        <end position="310"/>
    </location>
</feature>
<name>A0A1U7N780_9CYAN</name>
<feature type="transmembrane region" description="Helical" evidence="1">
    <location>
        <begin position="215"/>
        <end position="237"/>
    </location>
</feature>
<keyword evidence="1" id="KW-0812">Transmembrane</keyword>
<reference evidence="3 4" key="1">
    <citation type="submission" date="2016-10" db="EMBL/GenBank/DDBJ databases">
        <title>Comparative genomics uncovers the prolific and rare metabolic potential of the cyanobacterial genus Moorea.</title>
        <authorList>
            <person name="Leao T."/>
            <person name="Castelao G."/>
            <person name="Korobeynikov A."/>
            <person name="Monroe E.A."/>
            <person name="Podell S."/>
            <person name="Glukhov E."/>
            <person name="Allen E."/>
            <person name="Gerwick W.H."/>
            <person name="Gerwick L."/>
        </authorList>
    </citation>
    <scope>NUCLEOTIDE SEQUENCE [LARGE SCALE GENOMIC DNA]</scope>
    <source>
        <strain evidence="3 4">PNG5-198</strain>
    </source>
</reference>
<comment type="caution">
    <text evidence="3">The sequence shown here is derived from an EMBL/GenBank/DDBJ whole genome shotgun (WGS) entry which is preliminary data.</text>
</comment>
<evidence type="ECO:0000313" key="3">
    <source>
        <dbReference type="EMBL" id="OLT61802.1"/>
    </source>
</evidence>
<dbReference type="PANTHER" id="PTHR34473">
    <property type="entry name" value="UPF0699 TRANSMEMBRANE PROTEIN YDBS"/>
    <property type="match status" value="1"/>
</dbReference>
<feature type="domain" description="YdbS-like PH" evidence="2">
    <location>
        <begin position="466"/>
        <end position="546"/>
    </location>
</feature>
<gene>
    <name evidence="3" type="ORF">BJP37_25020</name>
</gene>
<keyword evidence="4" id="KW-1185">Reference proteome</keyword>
<feature type="domain" description="YdbS-like PH" evidence="2">
    <location>
        <begin position="66"/>
        <end position="143"/>
    </location>
</feature>
<feature type="transmembrane region" description="Helical" evidence="1">
    <location>
        <begin position="428"/>
        <end position="444"/>
    </location>
</feature>
<evidence type="ECO:0000256" key="1">
    <source>
        <dbReference type="SAM" id="Phobius"/>
    </source>
</evidence>